<gene>
    <name evidence="2" type="ORF">INT47_012585</name>
</gene>
<dbReference type="SUPFAM" id="SSF52096">
    <property type="entry name" value="ClpP/crotonase"/>
    <property type="match status" value="1"/>
</dbReference>
<dbReference type="Gene3D" id="3.90.226.10">
    <property type="entry name" value="2-enoyl-CoA Hydratase, Chain A, domain 1"/>
    <property type="match status" value="1"/>
</dbReference>
<dbReference type="Pfam" id="PF00378">
    <property type="entry name" value="ECH_1"/>
    <property type="match status" value="1"/>
</dbReference>
<dbReference type="GO" id="GO:0016829">
    <property type="term" value="F:lyase activity"/>
    <property type="evidence" value="ECO:0007669"/>
    <property type="project" value="UniProtKB-KW"/>
</dbReference>
<keyword evidence="1" id="KW-0456">Lyase</keyword>
<proteinExistence type="predicted"/>
<dbReference type="GO" id="GO:0005829">
    <property type="term" value="C:cytosol"/>
    <property type="evidence" value="ECO:0007669"/>
    <property type="project" value="TreeGrafter"/>
</dbReference>
<evidence type="ECO:0008006" key="4">
    <source>
        <dbReference type="Google" id="ProtNLM"/>
    </source>
</evidence>
<keyword evidence="3" id="KW-1185">Reference proteome</keyword>
<accession>A0A8H7R7G4</accession>
<dbReference type="InterPro" id="IPR029045">
    <property type="entry name" value="ClpP/crotonase-like_dom_sf"/>
</dbReference>
<name>A0A8H7R7G4_9FUNG</name>
<dbReference type="PANTHER" id="PTHR11941:SF27">
    <property type="entry name" value="ETHYLMALONYL-COA DECARBOXYLASE"/>
    <property type="match status" value="1"/>
</dbReference>
<sequence length="260" mass="28387">MDTIIKQFENKGQGTVRLDLKYQPSIALVTLENPTRHNALSGKMMVELHSIITLLEKSQDLVAVIFRGGGGSSFCAGLDLKFARQYVNTIEDSLALNKLMYNNIQRITQLPLLTMGIVTGGAIGGGSEFITGLDFICMSKESGFIHFVQTRMGVSSPWGGMQRLISLVGKKKALLWMAGAYKLDAAHGVNHGVVDIVVDKDKDCLDQTVIFLNQFVVDRVTGQKVSPLAVRGMKKLAIRADGDWDYQSKVFATTGGFANL</sequence>
<comment type="caution">
    <text evidence="2">The sequence shown here is derived from an EMBL/GenBank/DDBJ whole genome shotgun (WGS) entry which is preliminary data.</text>
</comment>
<dbReference type="PANTHER" id="PTHR11941">
    <property type="entry name" value="ENOYL-COA HYDRATASE-RELATED"/>
    <property type="match status" value="1"/>
</dbReference>
<dbReference type="OrthoDB" id="410701at2759"/>
<dbReference type="GO" id="GO:0006635">
    <property type="term" value="P:fatty acid beta-oxidation"/>
    <property type="evidence" value="ECO:0007669"/>
    <property type="project" value="TreeGrafter"/>
</dbReference>
<dbReference type="Proteomes" id="UP000603453">
    <property type="component" value="Unassembled WGS sequence"/>
</dbReference>
<dbReference type="EMBL" id="JAEPRD010000043">
    <property type="protein sequence ID" value="KAG2204526.1"/>
    <property type="molecule type" value="Genomic_DNA"/>
</dbReference>
<protein>
    <recommendedName>
        <fullName evidence="4">Enoyl-CoA hydratase</fullName>
    </recommendedName>
</protein>
<evidence type="ECO:0000313" key="2">
    <source>
        <dbReference type="EMBL" id="KAG2204526.1"/>
    </source>
</evidence>
<dbReference type="InterPro" id="IPR001753">
    <property type="entry name" value="Enoyl-CoA_hydra/iso"/>
</dbReference>
<evidence type="ECO:0000313" key="3">
    <source>
        <dbReference type="Proteomes" id="UP000603453"/>
    </source>
</evidence>
<reference evidence="2" key="1">
    <citation type="submission" date="2020-12" db="EMBL/GenBank/DDBJ databases">
        <title>Metabolic potential, ecology and presence of endohyphal bacteria is reflected in genomic diversity of Mucoromycotina.</title>
        <authorList>
            <person name="Muszewska A."/>
            <person name="Okrasinska A."/>
            <person name="Steczkiewicz K."/>
            <person name="Drgas O."/>
            <person name="Orlowska M."/>
            <person name="Perlinska-Lenart U."/>
            <person name="Aleksandrzak-Piekarczyk T."/>
            <person name="Szatraj K."/>
            <person name="Zielenkiewicz U."/>
            <person name="Pilsyk S."/>
            <person name="Malc E."/>
            <person name="Mieczkowski P."/>
            <person name="Kruszewska J.S."/>
            <person name="Biernat P."/>
            <person name="Pawlowska J."/>
        </authorList>
    </citation>
    <scope>NUCLEOTIDE SEQUENCE</scope>
    <source>
        <strain evidence="2">WA0000017839</strain>
    </source>
</reference>
<evidence type="ECO:0000256" key="1">
    <source>
        <dbReference type="ARBA" id="ARBA00023239"/>
    </source>
</evidence>
<organism evidence="2 3">
    <name type="scientific">Mucor saturninus</name>
    <dbReference type="NCBI Taxonomy" id="64648"/>
    <lineage>
        <taxon>Eukaryota</taxon>
        <taxon>Fungi</taxon>
        <taxon>Fungi incertae sedis</taxon>
        <taxon>Mucoromycota</taxon>
        <taxon>Mucoromycotina</taxon>
        <taxon>Mucoromycetes</taxon>
        <taxon>Mucorales</taxon>
        <taxon>Mucorineae</taxon>
        <taxon>Mucoraceae</taxon>
        <taxon>Mucor</taxon>
    </lineage>
</organism>
<dbReference type="CDD" id="cd06558">
    <property type="entry name" value="crotonase-like"/>
    <property type="match status" value="1"/>
</dbReference>
<dbReference type="AlphaFoldDB" id="A0A8H7R7G4"/>